<proteinExistence type="predicted"/>
<dbReference type="Proteomes" id="UP000006882">
    <property type="component" value="Chromosome G2"/>
</dbReference>
<keyword evidence="1" id="KW-0472">Membrane</keyword>
<feature type="transmembrane region" description="Helical" evidence="1">
    <location>
        <begin position="6"/>
        <end position="22"/>
    </location>
</feature>
<sequence>MEMYHYFLKFSMATHLVLYWLIDRNICDEYSCLWQSISVAFFVLFLIFCSKSFRTLPDSYMIASEVVFPSATLCFSDDRQINPITISIMK</sequence>
<dbReference type="EMBL" id="CM007652">
    <property type="protein sequence ID" value="ONI21016.1"/>
    <property type="molecule type" value="Genomic_DNA"/>
</dbReference>
<protein>
    <submittedName>
        <fullName evidence="2">Uncharacterized protein</fullName>
    </submittedName>
</protein>
<accession>A0A251QAY6</accession>
<feature type="transmembrane region" description="Helical" evidence="1">
    <location>
        <begin position="34"/>
        <end position="53"/>
    </location>
</feature>
<organism evidence="2 3">
    <name type="scientific">Prunus persica</name>
    <name type="common">Peach</name>
    <name type="synonym">Amygdalus persica</name>
    <dbReference type="NCBI Taxonomy" id="3760"/>
    <lineage>
        <taxon>Eukaryota</taxon>
        <taxon>Viridiplantae</taxon>
        <taxon>Streptophyta</taxon>
        <taxon>Embryophyta</taxon>
        <taxon>Tracheophyta</taxon>
        <taxon>Spermatophyta</taxon>
        <taxon>Magnoliopsida</taxon>
        <taxon>eudicotyledons</taxon>
        <taxon>Gunneridae</taxon>
        <taxon>Pentapetalae</taxon>
        <taxon>rosids</taxon>
        <taxon>fabids</taxon>
        <taxon>Rosales</taxon>
        <taxon>Rosaceae</taxon>
        <taxon>Amygdaloideae</taxon>
        <taxon>Amygdaleae</taxon>
        <taxon>Prunus</taxon>
    </lineage>
</organism>
<evidence type="ECO:0000313" key="2">
    <source>
        <dbReference type="EMBL" id="ONI21016.1"/>
    </source>
</evidence>
<gene>
    <name evidence="2" type="ORF">PRUPE_2G045400</name>
</gene>
<name>A0A251QAY6_PRUPE</name>
<dbReference type="Gramene" id="ONI21016">
    <property type="protein sequence ID" value="ONI21016"/>
    <property type="gene ID" value="PRUPE_2G045400"/>
</dbReference>
<keyword evidence="1" id="KW-0812">Transmembrane</keyword>
<evidence type="ECO:0000256" key="1">
    <source>
        <dbReference type="SAM" id="Phobius"/>
    </source>
</evidence>
<evidence type="ECO:0000313" key="3">
    <source>
        <dbReference type="Proteomes" id="UP000006882"/>
    </source>
</evidence>
<dbReference type="AlphaFoldDB" id="A0A251QAY6"/>
<keyword evidence="1" id="KW-1133">Transmembrane helix</keyword>
<keyword evidence="3" id="KW-1185">Reference proteome</keyword>
<reference evidence="2 3" key="1">
    <citation type="journal article" date="2013" name="Nat. Genet.">
        <title>The high-quality draft genome of peach (Prunus persica) identifies unique patterns of genetic diversity, domestication and genome evolution.</title>
        <authorList>
            <consortium name="International Peach Genome Initiative"/>
            <person name="Verde I."/>
            <person name="Abbott A.G."/>
            <person name="Scalabrin S."/>
            <person name="Jung S."/>
            <person name="Shu S."/>
            <person name="Marroni F."/>
            <person name="Zhebentyayeva T."/>
            <person name="Dettori M.T."/>
            <person name="Grimwood J."/>
            <person name="Cattonaro F."/>
            <person name="Zuccolo A."/>
            <person name="Rossini L."/>
            <person name="Jenkins J."/>
            <person name="Vendramin E."/>
            <person name="Meisel L.A."/>
            <person name="Decroocq V."/>
            <person name="Sosinski B."/>
            <person name="Prochnik S."/>
            <person name="Mitros T."/>
            <person name="Policriti A."/>
            <person name="Cipriani G."/>
            <person name="Dondini L."/>
            <person name="Ficklin S."/>
            <person name="Goodstein D.M."/>
            <person name="Xuan P."/>
            <person name="Del Fabbro C."/>
            <person name="Aramini V."/>
            <person name="Copetti D."/>
            <person name="Gonzalez S."/>
            <person name="Horner D.S."/>
            <person name="Falchi R."/>
            <person name="Lucas S."/>
            <person name="Mica E."/>
            <person name="Maldonado J."/>
            <person name="Lazzari B."/>
            <person name="Bielenberg D."/>
            <person name="Pirona R."/>
            <person name="Miculan M."/>
            <person name="Barakat A."/>
            <person name="Testolin R."/>
            <person name="Stella A."/>
            <person name="Tartarini S."/>
            <person name="Tonutti P."/>
            <person name="Arus P."/>
            <person name="Orellana A."/>
            <person name="Wells C."/>
            <person name="Main D."/>
            <person name="Vizzotto G."/>
            <person name="Silva H."/>
            <person name="Salamini F."/>
            <person name="Schmutz J."/>
            <person name="Morgante M."/>
            <person name="Rokhsar D.S."/>
        </authorList>
    </citation>
    <scope>NUCLEOTIDE SEQUENCE [LARGE SCALE GENOMIC DNA]</scope>
    <source>
        <strain evidence="3">cv. Nemared</strain>
    </source>
</reference>